<protein>
    <submittedName>
        <fullName evidence="3">Rhamnogalacturonan acetylesterase rhgt</fullName>
    </submittedName>
</protein>
<name>A0A395N3F4_9HYPO</name>
<organism evidence="3 4">
    <name type="scientific">Fusarium flagelliforme</name>
    <dbReference type="NCBI Taxonomy" id="2675880"/>
    <lineage>
        <taxon>Eukaryota</taxon>
        <taxon>Fungi</taxon>
        <taxon>Dikarya</taxon>
        <taxon>Ascomycota</taxon>
        <taxon>Pezizomycotina</taxon>
        <taxon>Sordariomycetes</taxon>
        <taxon>Hypocreomycetidae</taxon>
        <taxon>Hypocreales</taxon>
        <taxon>Nectriaceae</taxon>
        <taxon>Fusarium</taxon>
        <taxon>Fusarium incarnatum-equiseti species complex</taxon>
    </lineage>
</organism>
<evidence type="ECO:0000313" key="4">
    <source>
        <dbReference type="Proteomes" id="UP000265631"/>
    </source>
</evidence>
<gene>
    <name evidence="3" type="ORF">FIE12Z_1459</name>
</gene>
<keyword evidence="4" id="KW-1185">Reference proteome</keyword>
<dbReference type="InterPro" id="IPR037459">
    <property type="entry name" value="RhgT-like"/>
</dbReference>
<keyword evidence="1" id="KW-0732">Signal</keyword>
<dbReference type="CDD" id="cd01821">
    <property type="entry name" value="Rhamnogalacturan_acetylesterase_like"/>
    <property type="match status" value="1"/>
</dbReference>
<accession>A0A395N3F4</accession>
<evidence type="ECO:0000259" key="2">
    <source>
        <dbReference type="Pfam" id="PF13472"/>
    </source>
</evidence>
<dbReference type="EMBL" id="PXXK01000028">
    <property type="protein sequence ID" value="RFN54333.1"/>
    <property type="molecule type" value="Genomic_DNA"/>
</dbReference>
<evidence type="ECO:0000313" key="3">
    <source>
        <dbReference type="EMBL" id="RFN54333.1"/>
    </source>
</evidence>
<feature type="chain" id="PRO_5017355363" evidence="1">
    <location>
        <begin position="20"/>
        <end position="242"/>
    </location>
</feature>
<dbReference type="InterPro" id="IPR013830">
    <property type="entry name" value="SGNH_hydro"/>
</dbReference>
<dbReference type="Proteomes" id="UP000265631">
    <property type="component" value="Unassembled WGS sequence"/>
</dbReference>
<dbReference type="PANTHER" id="PTHR43695:SF2">
    <property type="entry name" value="PUTATIVE (AFU_ORTHOLOGUE AFUA_2G17250)-RELATED"/>
    <property type="match status" value="1"/>
</dbReference>
<proteinExistence type="predicted"/>
<comment type="caution">
    <text evidence="3">The sequence shown here is derived from an EMBL/GenBank/DDBJ whole genome shotgun (WGS) entry which is preliminary data.</text>
</comment>
<dbReference type="Gene3D" id="3.40.50.1110">
    <property type="entry name" value="SGNH hydrolase"/>
    <property type="match status" value="1"/>
</dbReference>
<dbReference type="PANTHER" id="PTHR43695">
    <property type="entry name" value="PUTATIVE (AFU_ORTHOLOGUE AFUA_2G17250)-RELATED"/>
    <property type="match status" value="1"/>
</dbReference>
<dbReference type="SUPFAM" id="SSF52266">
    <property type="entry name" value="SGNH hydrolase"/>
    <property type="match status" value="1"/>
</dbReference>
<dbReference type="Pfam" id="PF13472">
    <property type="entry name" value="Lipase_GDSL_2"/>
    <property type="match status" value="1"/>
</dbReference>
<sequence>MKFLPIVSTILSTLGSVQAAKSPFFILTGDSTVATGGGWGDALINGTKKPGGGINLAKNGATTVSFRDQGLWDKALEQINTQKKKHEAIVTIQFGHNDQKTLTLEQYSDNLSTMIGEVKSAGGTAIIITSLTRRTFKDGSVVENLMKERDAAIAVANKAGVQYLDLNTASTKYINAIGQENADKYNEIEGDRTHLNFSGKIVFGRMVADMLVQKRRDLARYIRSNKKLTKLIKDVVYATGQE</sequence>
<feature type="domain" description="SGNH hydrolase-type esterase" evidence="2">
    <location>
        <begin position="29"/>
        <end position="197"/>
    </location>
</feature>
<evidence type="ECO:0000256" key="1">
    <source>
        <dbReference type="SAM" id="SignalP"/>
    </source>
</evidence>
<dbReference type="AlphaFoldDB" id="A0A395N3F4"/>
<dbReference type="STRING" id="2594813.A0A395N3F4"/>
<dbReference type="InterPro" id="IPR036514">
    <property type="entry name" value="SGNH_hydro_sf"/>
</dbReference>
<dbReference type="GO" id="GO:0016787">
    <property type="term" value="F:hydrolase activity"/>
    <property type="evidence" value="ECO:0007669"/>
    <property type="project" value="InterPro"/>
</dbReference>
<feature type="signal peptide" evidence="1">
    <location>
        <begin position="1"/>
        <end position="19"/>
    </location>
</feature>
<reference evidence="3 4" key="1">
    <citation type="journal article" date="2018" name="PLoS Pathog.">
        <title>Evolution of structural diversity of trichothecenes, a family of toxins produced by plant pathogenic and entomopathogenic fungi.</title>
        <authorList>
            <person name="Proctor R.H."/>
            <person name="McCormick S.P."/>
            <person name="Kim H.S."/>
            <person name="Cardoza R.E."/>
            <person name="Stanley A.M."/>
            <person name="Lindo L."/>
            <person name="Kelly A."/>
            <person name="Brown D.W."/>
            <person name="Lee T."/>
            <person name="Vaughan M.M."/>
            <person name="Alexander N.J."/>
            <person name="Busman M."/>
            <person name="Gutierrez S."/>
        </authorList>
    </citation>
    <scope>NUCLEOTIDE SEQUENCE [LARGE SCALE GENOMIC DNA]</scope>
    <source>
        <strain evidence="3 4">NRRL 13405</strain>
    </source>
</reference>